<name>A0A1R2AQV5_9CILI</name>
<proteinExistence type="predicted"/>
<comment type="caution">
    <text evidence="1">The sequence shown here is derived from an EMBL/GenBank/DDBJ whole genome shotgun (WGS) entry which is preliminary data.</text>
</comment>
<organism evidence="1 2">
    <name type="scientific">Stentor coeruleus</name>
    <dbReference type="NCBI Taxonomy" id="5963"/>
    <lineage>
        <taxon>Eukaryota</taxon>
        <taxon>Sar</taxon>
        <taxon>Alveolata</taxon>
        <taxon>Ciliophora</taxon>
        <taxon>Postciliodesmatophora</taxon>
        <taxon>Heterotrichea</taxon>
        <taxon>Heterotrichida</taxon>
        <taxon>Stentoridae</taxon>
        <taxon>Stentor</taxon>
    </lineage>
</organism>
<evidence type="ECO:0000313" key="1">
    <source>
        <dbReference type="EMBL" id="OMJ66869.1"/>
    </source>
</evidence>
<keyword evidence="2" id="KW-1185">Reference proteome</keyword>
<evidence type="ECO:0000313" key="2">
    <source>
        <dbReference type="Proteomes" id="UP000187209"/>
    </source>
</evidence>
<accession>A0A1R2AQV5</accession>
<reference evidence="1 2" key="1">
    <citation type="submission" date="2016-11" db="EMBL/GenBank/DDBJ databases">
        <title>The macronuclear genome of Stentor coeruleus: a giant cell with tiny introns.</title>
        <authorList>
            <person name="Slabodnick M."/>
            <person name="Ruby J.G."/>
            <person name="Reiff S.B."/>
            <person name="Swart E.C."/>
            <person name="Gosai S."/>
            <person name="Prabakaran S."/>
            <person name="Witkowska E."/>
            <person name="Larue G.E."/>
            <person name="Fisher S."/>
            <person name="Freeman R.M."/>
            <person name="Gunawardena J."/>
            <person name="Chu W."/>
            <person name="Stover N.A."/>
            <person name="Gregory B.D."/>
            <person name="Nowacki M."/>
            <person name="Derisi J."/>
            <person name="Roy S.W."/>
            <person name="Marshall W.F."/>
            <person name="Sood P."/>
        </authorList>
    </citation>
    <scope>NUCLEOTIDE SEQUENCE [LARGE SCALE GENOMIC DNA]</scope>
    <source>
        <strain evidence="1">WM001</strain>
    </source>
</reference>
<sequence>MNIIALENKFKSIERREKVVNAYYNPLTKSGPKHYCIKDLRKDFEYDTQLYGLGKFLTLPSDAPPEPITKLPQPVTSESPIPNSQEAHIEKYQRLIRSTELETASTREGLPKIKNIERSKVQTPSRISKLKDLTILDKYKLTPKDEYCGFFSHTKVSSINESTRDRKTLKLTPEWTTGGNKNRQRTKTAMEMFEGENECKQDPNIRLFKKTVKDKTQVSPNECFMDTNYREKPVERFKLDAGDRIKTKRKSSVEKPKWYNIKYHNSPLWKPMVQGTLNLSLISSEEYPCVSLRAKMNDTIFLADIAWLKKWQDQTLRVQIKNHEFFEFYLHLGEESDEKQKIVEELIENFLLAQRPAHVKKTSVSPVNPLTLKQIAEKSPVRSKSTIRFPLIIEKVPEKVEENHHNPITQRLMMYRESLSRFHPTSFPANLTIFEMHDMLEKKYKKPHKDSVNIVYETLKLEIKGNKLASD</sequence>
<protein>
    <submittedName>
        <fullName evidence="1">Uncharacterized protein</fullName>
    </submittedName>
</protein>
<gene>
    <name evidence="1" type="ORF">SteCoe_36141</name>
</gene>
<dbReference type="EMBL" id="MPUH01001615">
    <property type="protein sequence ID" value="OMJ66869.1"/>
    <property type="molecule type" value="Genomic_DNA"/>
</dbReference>
<dbReference type="Proteomes" id="UP000187209">
    <property type="component" value="Unassembled WGS sequence"/>
</dbReference>
<dbReference type="AlphaFoldDB" id="A0A1R2AQV5"/>